<dbReference type="Proteomes" id="UP001351900">
    <property type="component" value="Unassembled WGS sequence"/>
</dbReference>
<reference evidence="2 3" key="1">
    <citation type="submission" date="2024-01" db="EMBL/GenBank/DDBJ databases">
        <title>the genome sequence of strain Microbacterium schleiferi NBRC 15075.</title>
        <authorList>
            <person name="Ding Y."/>
            <person name="Zhang G."/>
        </authorList>
    </citation>
    <scope>NUCLEOTIDE SEQUENCE [LARGE SCALE GENOMIC DNA]</scope>
    <source>
        <strain evidence="2 3">NBRC 15075</strain>
    </source>
</reference>
<evidence type="ECO:0000313" key="2">
    <source>
        <dbReference type="EMBL" id="MEF2255850.1"/>
    </source>
</evidence>
<proteinExistence type="predicted"/>
<feature type="transmembrane region" description="Helical" evidence="1">
    <location>
        <begin position="6"/>
        <end position="30"/>
    </location>
</feature>
<gene>
    <name evidence="2" type="ORF">V2V91_12000</name>
</gene>
<keyword evidence="1" id="KW-0472">Membrane</keyword>
<organism evidence="2 3">
    <name type="scientific">Microbacterium schleiferi</name>
    <dbReference type="NCBI Taxonomy" id="69362"/>
    <lineage>
        <taxon>Bacteria</taxon>
        <taxon>Bacillati</taxon>
        <taxon>Actinomycetota</taxon>
        <taxon>Actinomycetes</taxon>
        <taxon>Micrococcales</taxon>
        <taxon>Microbacteriaceae</taxon>
        <taxon>Microbacterium</taxon>
    </lineage>
</organism>
<keyword evidence="1" id="KW-1133">Transmembrane helix</keyword>
<dbReference type="RefSeq" id="WP_331792013.1">
    <property type="nucleotide sequence ID" value="NZ_BAAAUO010000001.1"/>
</dbReference>
<keyword evidence="1" id="KW-0812">Transmembrane</keyword>
<feature type="transmembrane region" description="Helical" evidence="1">
    <location>
        <begin position="161"/>
        <end position="183"/>
    </location>
</feature>
<protein>
    <submittedName>
        <fullName evidence="2">GAP family protein</fullName>
    </submittedName>
</protein>
<evidence type="ECO:0000313" key="3">
    <source>
        <dbReference type="Proteomes" id="UP001351900"/>
    </source>
</evidence>
<name>A0ABU7V999_9MICO</name>
<accession>A0ABU7V999</accession>
<sequence>MGDAIGAVLPLAVGIAISPIPIIAAILLLVSPKARTAGGGFAVGWIVGILTVVVLFLVFAAVIPSPTVGGTRPVQGTIHVVVGIVLIGLSVRQFRSAARTRNGDSELPAWMRAIDSLGFWDAVGLGVLLAAVNPKNLLLGAAAGIALGSSGVRVSEAAVAIAVYVLVAASTILVPIIGVLVAGDRAHQPLDALRAWLEREHTVIMGFVLLILGVVVLSKGIAYF</sequence>
<dbReference type="InterPro" id="IPR021315">
    <property type="entry name" value="Gap/Sap"/>
</dbReference>
<feature type="transmembrane region" description="Helical" evidence="1">
    <location>
        <begin position="42"/>
        <end position="62"/>
    </location>
</feature>
<dbReference type="Pfam" id="PF11139">
    <property type="entry name" value="SfLAP"/>
    <property type="match status" value="1"/>
</dbReference>
<feature type="transmembrane region" description="Helical" evidence="1">
    <location>
        <begin position="74"/>
        <end position="92"/>
    </location>
</feature>
<keyword evidence="3" id="KW-1185">Reference proteome</keyword>
<comment type="caution">
    <text evidence="2">The sequence shown here is derived from an EMBL/GenBank/DDBJ whole genome shotgun (WGS) entry which is preliminary data.</text>
</comment>
<evidence type="ECO:0000256" key="1">
    <source>
        <dbReference type="SAM" id="Phobius"/>
    </source>
</evidence>
<feature type="transmembrane region" description="Helical" evidence="1">
    <location>
        <begin position="203"/>
        <end position="222"/>
    </location>
</feature>
<dbReference type="EMBL" id="JAZHOV010000006">
    <property type="protein sequence ID" value="MEF2255850.1"/>
    <property type="molecule type" value="Genomic_DNA"/>
</dbReference>